<dbReference type="Gene3D" id="3.40.50.720">
    <property type="entry name" value="NAD(P)-binding Rossmann-like Domain"/>
    <property type="match status" value="1"/>
</dbReference>
<reference evidence="2" key="1">
    <citation type="journal article" date="2019" name="Int. J. Syst. Evol. Microbiol.">
        <title>The Global Catalogue of Microorganisms (GCM) 10K type strain sequencing project: providing services to taxonomists for standard genome sequencing and annotation.</title>
        <authorList>
            <consortium name="The Broad Institute Genomics Platform"/>
            <consortium name="The Broad Institute Genome Sequencing Center for Infectious Disease"/>
            <person name="Wu L."/>
            <person name="Ma J."/>
        </authorList>
    </citation>
    <scope>NUCLEOTIDE SEQUENCE [LARGE SCALE GENOMIC DNA]</scope>
    <source>
        <strain evidence="2">JCM 4957</strain>
    </source>
</reference>
<evidence type="ECO:0000313" key="2">
    <source>
        <dbReference type="Proteomes" id="UP000653308"/>
    </source>
</evidence>
<dbReference type="RefSeq" id="WP_190201858.1">
    <property type="nucleotide sequence ID" value="NZ_BMWE01000040.1"/>
</dbReference>
<protein>
    <recommendedName>
        <fullName evidence="3">SDR family oxidoreductase</fullName>
    </recommendedName>
</protein>
<dbReference type="SUPFAM" id="SSF51735">
    <property type="entry name" value="NAD(P)-binding Rossmann-fold domains"/>
    <property type="match status" value="1"/>
</dbReference>
<dbReference type="Pfam" id="PF13561">
    <property type="entry name" value="adh_short_C2"/>
    <property type="match status" value="1"/>
</dbReference>
<keyword evidence="2" id="KW-1185">Reference proteome</keyword>
<evidence type="ECO:0008006" key="3">
    <source>
        <dbReference type="Google" id="ProtNLM"/>
    </source>
</evidence>
<sequence>MKAVVYRGARTLDIESRVAEALRAGPPRDRAVLGHIPAGRWRGAGDLAGATAFLASPASDHVNGSVLPVDGGRPGR</sequence>
<dbReference type="InterPro" id="IPR002347">
    <property type="entry name" value="SDR_fam"/>
</dbReference>
<gene>
    <name evidence="1" type="ORF">GCM10010384_68230</name>
</gene>
<dbReference type="InterPro" id="IPR036291">
    <property type="entry name" value="NAD(P)-bd_dom_sf"/>
</dbReference>
<evidence type="ECO:0000313" key="1">
    <source>
        <dbReference type="EMBL" id="GGY52828.1"/>
    </source>
</evidence>
<accession>A0ABQ3AJ85</accession>
<comment type="caution">
    <text evidence="1">The sequence shown here is derived from an EMBL/GenBank/DDBJ whole genome shotgun (WGS) entry which is preliminary data.</text>
</comment>
<dbReference type="Proteomes" id="UP000653308">
    <property type="component" value="Unassembled WGS sequence"/>
</dbReference>
<proteinExistence type="predicted"/>
<organism evidence="1 2">
    <name type="scientific">Streptomyces djakartensis</name>
    <dbReference type="NCBI Taxonomy" id="68193"/>
    <lineage>
        <taxon>Bacteria</taxon>
        <taxon>Bacillati</taxon>
        <taxon>Actinomycetota</taxon>
        <taxon>Actinomycetes</taxon>
        <taxon>Kitasatosporales</taxon>
        <taxon>Streptomycetaceae</taxon>
        <taxon>Streptomyces</taxon>
    </lineage>
</organism>
<name>A0ABQ3AJ85_9ACTN</name>
<dbReference type="EMBL" id="BMWE01000040">
    <property type="protein sequence ID" value="GGY52828.1"/>
    <property type="molecule type" value="Genomic_DNA"/>
</dbReference>